<evidence type="ECO:0000256" key="1">
    <source>
        <dbReference type="SAM" id="Coils"/>
    </source>
</evidence>
<feature type="coiled-coil region" evidence="1">
    <location>
        <begin position="760"/>
        <end position="787"/>
    </location>
</feature>
<dbReference type="Pfam" id="PF23468">
    <property type="entry name" value="ARC6"/>
    <property type="match status" value="1"/>
</dbReference>
<dbReference type="GO" id="GO:0009706">
    <property type="term" value="C:chloroplast inner membrane"/>
    <property type="evidence" value="ECO:0000318"/>
    <property type="project" value="GO_Central"/>
</dbReference>
<organism evidence="6 7">
    <name type="scientific">Manihot esculenta</name>
    <name type="common">Cassava</name>
    <name type="synonym">Jatropha manihot</name>
    <dbReference type="NCBI Taxonomy" id="3983"/>
    <lineage>
        <taxon>Eukaryota</taxon>
        <taxon>Viridiplantae</taxon>
        <taxon>Streptophyta</taxon>
        <taxon>Embryophyta</taxon>
        <taxon>Tracheophyta</taxon>
        <taxon>Spermatophyta</taxon>
        <taxon>Magnoliopsida</taxon>
        <taxon>eudicotyledons</taxon>
        <taxon>Gunneridae</taxon>
        <taxon>Pentapetalae</taxon>
        <taxon>rosids</taxon>
        <taxon>fabids</taxon>
        <taxon>Malpighiales</taxon>
        <taxon>Euphorbiaceae</taxon>
        <taxon>Crotonoideae</taxon>
        <taxon>Manihoteae</taxon>
        <taxon>Manihot</taxon>
    </lineage>
</organism>
<name>A0A2C9WG20_MANES</name>
<gene>
    <name evidence="6" type="ORF">MANES_02G218300v8</name>
</gene>
<dbReference type="Gramene" id="Manes.02G218300.1.v8.1">
    <property type="protein sequence ID" value="Manes.02G218300.1.v8.1.CDS"/>
    <property type="gene ID" value="Manes.02G218300.v8.1"/>
</dbReference>
<dbReference type="STRING" id="3983.A0A2C9WG20"/>
<reference evidence="7" key="1">
    <citation type="journal article" date="2016" name="Nat. Biotechnol.">
        <title>Sequencing wild and cultivated cassava and related species reveals extensive interspecific hybridization and genetic diversity.</title>
        <authorList>
            <person name="Bredeson J.V."/>
            <person name="Lyons J.B."/>
            <person name="Prochnik S.E."/>
            <person name="Wu G.A."/>
            <person name="Ha C.M."/>
            <person name="Edsinger-Gonzales E."/>
            <person name="Grimwood J."/>
            <person name="Schmutz J."/>
            <person name="Rabbi I.Y."/>
            <person name="Egesi C."/>
            <person name="Nauluvula P."/>
            <person name="Lebot V."/>
            <person name="Ndunguru J."/>
            <person name="Mkamilo G."/>
            <person name="Bart R.S."/>
            <person name="Setter T.L."/>
            <person name="Gleadow R.M."/>
            <person name="Kulakow P."/>
            <person name="Ferguson M.E."/>
            <person name="Rounsley S."/>
            <person name="Rokhsar D.S."/>
        </authorList>
    </citation>
    <scope>NUCLEOTIDE SEQUENCE [LARGE SCALE GENOMIC DNA]</scope>
    <source>
        <strain evidence="7">cv. AM560-2</strain>
    </source>
</reference>
<feature type="domain" description="Plastid division protein CDP1-like 1st alpha solenoid" evidence="5">
    <location>
        <begin position="159"/>
        <end position="306"/>
    </location>
</feature>
<dbReference type="PANTHER" id="PTHR33925:SF2">
    <property type="entry name" value="PLASTID DIVISION PROTEIN CDP1, CHLOROPLASTIC"/>
    <property type="match status" value="1"/>
</dbReference>
<feature type="domain" description="Plastid division protein CDP1-like IMS" evidence="3">
    <location>
        <begin position="694"/>
        <end position="811"/>
    </location>
</feature>
<dbReference type="InterPro" id="IPR058032">
    <property type="entry name" value="CDP1-like_a_solenoid_1"/>
</dbReference>
<dbReference type="OrthoDB" id="1708707at2759"/>
<dbReference type="InterPro" id="IPR057137">
    <property type="entry name" value="CDP1-like_a_solenoid_2"/>
</dbReference>
<evidence type="ECO:0000259" key="5">
    <source>
        <dbReference type="Pfam" id="PF25515"/>
    </source>
</evidence>
<dbReference type="Pfam" id="PF25515">
    <property type="entry name" value="Arm_PDR"/>
    <property type="match status" value="1"/>
</dbReference>
<sequence length="820" mass="91677">MALAPAKSLPILLPSTPPSHSTTRFLKHVFPYGFSNPRISISLSRVFDSGDFTLTRSILHAAVTRIVDNVPAPTLTTTTFTVEIPVTCYQLVGVPDQAEKDEIVKSVMQLKSADVEEGYTMEAVIARQDLLMDVRDKLLFEPEYAGNVREKIPPKASLRIPWAWLSGALCLLLEAGEDKLVLDIGRSALHHPDAKPYIHDLLLSMALAECAIAKIGFEKNKVSHGFEALARAQCLLRSKISLEKMALLYEIEESLEELAPACTLELLGLPHSPENAERRRGAIAALRELLRQGLDVETSCRVQDWPAFLSQALNRLMAVEIVDLIPWDDLALVRKNKKSLESQNQRVVIDFNCFYLSLIAHIAVGFSSRRTELINKAKILCECLMTSEGIDLKFEEALCLFLLGQGNESQAVEKLHQLELNSNPASRSLLPGKEITDVSGVKPSLETWLKDAVLSIFPDTRDCSPSLVKFFGDEKRTLASKKKKVYPQMTPALDHKPLSAIALKQMERRESLPNMNSTQQLSSTVKQLAPTDLQSSLILEKNVSGGNVSEASVQLKRNLGVQNARGWERWLTYSDVVGKITFVGVLSFIVFFVFKLSGMNLKRMRIASNLPFSKPSMNSRFLDCTTDLSFECNVEPACISGRSITGRMKKLLATIRKQFQKQSNHRKLHSSGLVANQSSRMTTVSRKEMPIEEAEALVLQWQAIKAEALGPNHQVHSLSEVLDESMLAQWQVLANAAKSKSCYWRFVLLQLSVLQADILLDEYGVEMAEIEALLEEAAQLVDESQQKNPNYHSTYKTHYVLRRQDDGSWKFCEGDIRTQS</sequence>
<feature type="domain" description="Plastid division protein CDP1-like 2nd alpha solenoid" evidence="4">
    <location>
        <begin position="353"/>
        <end position="475"/>
    </location>
</feature>
<keyword evidence="7" id="KW-1185">Reference proteome</keyword>
<dbReference type="Proteomes" id="UP000091857">
    <property type="component" value="Chromosome 2"/>
</dbReference>
<dbReference type="AlphaFoldDB" id="A0A2C9WG20"/>
<dbReference type="OMA" id="IVKSVMH"/>
<evidence type="ECO:0000313" key="6">
    <source>
        <dbReference type="EMBL" id="OAY58940.1"/>
    </source>
</evidence>
<keyword evidence="2" id="KW-0812">Transmembrane</keyword>
<protein>
    <submittedName>
        <fullName evidence="6">Uncharacterized protein</fullName>
    </submittedName>
</protein>
<comment type="caution">
    <text evidence="6">The sequence shown here is derived from an EMBL/GenBank/DDBJ whole genome shotgun (WGS) entry which is preliminary data.</text>
</comment>
<dbReference type="EMBL" id="CM004388">
    <property type="protein sequence ID" value="OAY58940.1"/>
    <property type="molecule type" value="Genomic_DNA"/>
</dbReference>
<evidence type="ECO:0000259" key="3">
    <source>
        <dbReference type="Pfam" id="PF13355"/>
    </source>
</evidence>
<dbReference type="Gramene" id="Manes.02G218300.2.v8.1">
    <property type="protein sequence ID" value="Manes.02G218300.2.v8.1.CDS"/>
    <property type="gene ID" value="Manes.02G218300.v8.1"/>
</dbReference>
<evidence type="ECO:0000313" key="7">
    <source>
        <dbReference type="Proteomes" id="UP000091857"/>
    </source>
</evidence>
<dbReference type="PANTHER" id="PTHR33925">
    <property type="entry name" value="PLASTID DIVISION PROTEIN CDP1, CHLOROPLASTIC-RELATED"/>
    <property type="match status" value="1"/>
</dbReference>
<keyword evidence="1" id="KW-0175">Coiled coil</keyword>
<evidence type="ECO:0000256" key="2">
    <source>
        <dbReference type="SAM" id="Phobius"/>
    </source>
</evidence>
<keyword evidence="2" id="KW-1133">Transmembrane helix</keyword>
<feature type="transmembrane region" description="Helical" evidence="2">
    <location>
        <begin position="576"/>
        <end position="596"/>
    </location>
</feature>
<accession>A0A2C9WG20</accession>
<keyword evidence="2" id="KW-0472">Membrane</keyword>
<evidence type="ECO:0000259" key="4">
    <source>
        <dbReference type="Pfam" id="PF23468"/>
    </source>
</evidence>
<proteinExistence type="predicted"/>
<dbReference type="GO" id="GO:0010020">
    <property type="term" value="P:chloroplast fission"/>
    <property type="evidence" value="ECO:0000318"/>
    <property type="project" value="GO_Central"/>
</dbReference>
<dbReference type="InterPro" id="IPR025344">
    <property type="entry name" value="CDP1-like_IMS"/>
</dbReference>
<dbReference type="InterPro" id="IPR044685">
    <property type="entry name" value="CPD1-like"/>
</dbReference>
<dbReference type="Pfam" id="PF13355">
    <property type="entry name" value="ARC6-like_IMS"/>
    <property type="match status" value="1"/>
</dbReference>